<accession>A0A3E2HCY9</accession>
<dbReference type="InterPro" id="IPR052041">
    <property type="entry name" value="Nucleic_acid_metab_PIN/TRAM"/>
</dbReference>
<proteinExistence type="predicted"/>
<comment type="pathway">
    <text evidence="2">Porphyrin-containing compound metabolism.</text>
</comment>
<dbReference type="AlphaFoldDB" id="A0A3E2HCY9"/>
<dbReference type="Gene3D" id="1.10.8.80">
    <property type="entry name" value="Magnesium chelatase subunit I, C-Terminal domain"/>
    <property type="match status" value="1"/>
</dbReference>
<name>A0A3E2HCY9_SCYLI</name>
<dbReference type="PANTHER" id="PTHR11603:SF132">
    <property type="entry name" value="C2H2-TYPE DOMAIN-CONTAINING PROTEIN"/>
    <property type="match status" value="1"/>
</dbReference>
<evidence type="ECO:0000256" key="1">
    <source>
        <dbReference type="ARBA" id="ARBA00012825"/>
    </source>
</evidence>
<dbReference type="Pfam" id="PF17863">
    <property type="entry name" value="AAA_lid_2"/>
    <property type="match status" value="1"/>
</dbReference>
<comment type="caution">
    <text evidence="4">The sequence shown here is derived from an EMBL/GenBank/DDBJ whole genome shotgun (WGS) entry which is preliminary data.</text>
</comment>
<feature type="non-terminal residue" evidence="4">
    <location>
        <position position="359"/>
    </location>
</feature>
<feature type="domain" description="ChlI/MoxR AAA lid" evidence="3">
    <location>
        <begin position="263"/>
        <end position="322"/>
    </location>
</feature>
<dbReference type="PANTHER" id="PTHR11603">
    <property type="entry name" value="AAA FAMILY ATPASE"/>
    <property type="match status" value="1"/>
</dbReference>
<dbReference type="InterPro" id="IPR041628">
    <property type="entry name" value="ChlI/MoxR_AAA_lid"/>
</dbReference>
<sequence>MADDILLAKIHDLSDLELAALICLIAQEHCIIYADLDTVNDVVQELQLIAAKVFGLTHAVVHCSEHTTLDEFAHAILSVDENLSRSTTPIRTRQDSYFIQNPAFQSIARSPVPDSLAFDNKSIASVLILKNFDEAPLQVQIQALEMIRTKRLFTRTSVHSAPKQFLLMALVAGRGGPRLTKHLNEHMFISHFHDSEDGFPNLDETDSDTESSSSVVKKSYTKEVLPLPAISVEDIDQLAHLSDQMTFNMEVKQYMLNIISFLRLHRAVGGGITPAATQHFEKLAKLLGTIHGLTFVTPSLVALASRKVYLHRIQIARPENDRSMQWGSDLNIVKEILDGVFPEDVIEDVLGLAGPEVPL</sequence>
<reference evidence="4 5" key="1">
    <citation type="submission" date="2018-05" db="EMBL/GenBank/DDBJ databases">
        <title>Draft genome sequence of Scytalidium lignicola DSM 105466, a ubiquitous saprotrophic fungus.</title>
        <authorList>
            <person name="Buettner E."/>
            <person name="Gebauer A.M."/>
            <person name="Hofrichter M."/>
            <person name="Liers C."/>
            <person name="Kellner H."/>
        </authorList>
    </citation>
    <scope>NUCLEOTIDE SEQUENCE [LARGE SCALE GENOMIC DNA]</scope>
    <source>
        <strain evidence="4 5">DSM 105466</strain>
    </source>
</reference>
<evidence type="ECO:0000313" key="5">
    <source>
        <dbReference type="Proteomes" id="UP000258309"/>
    </source>
</evidence>
<evidence type="ECO:0000313" key="4">
    <source>
        <dbReference type="EMBL" id="RFU31260.1"/>
    </source>
</evidence>
<organism evidence="4 5">
    <name type="scientific">Scytalidium lignicola</name>
    <name type="common">Hyphomycete</name>
    <dbReference type="NCBI Taxonomy" id="5539"/>
    <lineage>
        <taxon>Eukaryota</taxon>
        <taxon>Fungi</taxon>
        <taxon>Dikarya</taxon>
        <taxon>Ascomycota</taxon>
        <taxon>Pezizomycotina</taxon>
        <taxon>Leotiomycetes</taxon>
        <taxon>Leotiomycetes incertae sedis</taxon>
        <taxon>Scytalidium</taxon>
    </lineage>
</organism>
<evidence type="ECO:0000256" key="2">
    <source>
        <dbReference type="ARBA" id="ARBA00023444"/>
    </source>
</evidence>
<dbReference type="OMA" id="HWHDPED"/>
<protein>
    <recommendedName>
        <fullName evidence="1">magnesium chelatase</fullName>
        <ecNumber evidence="1">6.6.1.1</ecNumber>
    </recommendedName>
</protein>
<feature type="non-terminal residue" evidence="4">
    <location>
        <position position="1"/>
    </location>
</feature>
<evidence type="ECO:0000259" key="3">
    <source>
        <dbReference type="Pfam" id="PF17863"/>
    </source>
</evidence>
<dbReference type="EMBL" id="NCSJ02000079">
    <property type="protein sequence ID" value="RFU31260.1"/>
    <property type="molecule type" value="Genomic_DNA"/>
</dbReference>
<keyword evidence="5" id="KW-1185">Reference proteome</keyword>
<dbReference type="Proteomes" id="UP000258309">
    <property type="component" value="Unassembled WGS sequence"/>
</dbReference>
<dbReference type="EC" id="6.6.1.1" evidence="1"/>
<dbReference type="OrthoDB" id="5582146at2759"/>
<gene>
    <name evidence="4" type="ORF">B7463_g5057</name>
</gene>